<evidence type="ECO:0000256" key="2">
    <source>
        <dbReference type="ARBA" id="ARBA00004120"/>
    </source>
</evidence>
<feature type="coiled-coil region" evidence="8">
    <location>
        <begin position="126"/>
        <end position="160"/>
    </location>
</feature>
<reference evidence="11" key="2">
    <citation type="journal article" date="2007" name="Science">
        <title>Draft genome sequence of the sexually transmitted pathogen Trichomonas vaginalis.</title>
        <authorList>
            <person name="Carlton J.M."/>
            <person name="Hirt R.P."/>
            <person name="Silva J.C."/>
            <person name="Delcher A.L."/>
            <person name="Schatz M."/>
            <person name="Zhao Q."/>
            <person name="Wortman J.R."/>
            <person name="Bidwell S.L."/>
            <person name="Alsmark U.C.M."/>
            <person name="Besteiro S."/>
            <person name="Sicheritz-Ponten T."/>
            <person name="Noel C.J."/>
            <person name="Dacks J.B."/>
            <person name="Foster P.G."/>
            <person name="Simillion C."/>
            <person name="Van de Peer Y."/>
            <person name="Miranda-Saavedra D."/>
            <person name="Barton G.J."/>
            <person name="Westrop G.D."/>
            <person name="Mueller S."/>
            <person name="Dessi D."/>
            <person name="Fiori P.L."/>
            <person name="Ren Q."/>
            <person name="Paulsen I."/>
            <person name="Zhang H."/>
            <person name="Bastida-Corcuera F.D."/>
            <person name="Simoes-Barbosa A."/>
            <person name="Brown M.T."/>
            <person name="Hayes R.D."/>
            <person name="Mukherjee M."/>
            <person name="Okumura C.Y."/>
            <person name="Schneider R."/>
            <person name="Smith A.J."/>
            <person name="Vanacova S."/>
            <person name="Villalvazo M."/>
            <person name="Haas B.J."/>
            <person name="Pertea M."/>
            <person name="Feldblyum T.V."/>
            <person name="Utterback T.R."/>
            <person name="Shu C.L."/>
            <person name="Osoegawa K."/>
            <person name="de Jong P.J."/>
            <person name="Hrdy I."/>
            <person name="Horvathova L."/>
            <person name="Zubacova Z."/>
            <person name="Dolezal P."/>
            <person name="Malik S.B."/>
            <person name="Logsdon J.M. Jr."/>
            <person name="Henze K."/>
            <person name="Gupta A."/>
            <person name="Wang C.C."/>
            <person name="Dunne R.L."/>
            <person name="Upcroft J.A."/>
            <person name="Upcroft P."/>
            <person name="White O."/>
            <person name="Salzberg S.L."/>
            <person name="Tang P."/>
            <person name="Chiu C.-H."/>
            <person name="Lee Y.-S."/>
            <person name="Embley T.M."/>
            <person name="Coombs G.H."/>
            <person name="Mottram J.C."/>
            <person name="Tachezy J."/>
            <person name="Fraser-Liggett C.M."/>
            <person name="Johnson P.J."/>
        </authorList>
    </citation>
    <scope>NUCLEOTIDE SEQUENCE [LARGE SCALE GENOMIC DNA]</scope>
    <source>
        <strain evidence="11">G3</strain>
    </source>
</reference>
<feature type="compositionally biased region" description="Polar residues" evidence="9">
    <location>
        <begin position="714"/>
        <end position="727"/>
    </location>
</feature>
<organism evidence="11 12">
    <name type="scientific">Trichomonas vaginalis (strain ATCC PRA-98 / G3)</name>
    <dbReference type="NCBI Taxonomy" id="412133"/>
    <lineage>
        <taxon>Eukaryota</taxon>
        <taxon>Metamonada</taxon>
        <taxon>Parabasalia</taxon>
        <taxon>Trichomonadida</taxon>
        <taxon>Trichomonadidae</taxon>
        <taxon>Trichomonas</taxon>
    </lineage>
</organism>
<accession>A2EMQ7</accession>
<dbReference type="Proteomes" id="UP000001542">
    <property type="component" value="Unassembled WGS sequence"/>
</dbReference>
<comment type="subcellular location">
    <subcellularLocation>
        <location evidence="2">Cytoplasm</location>
        <location evidence="2">Cytoskeleton</location>
        <location evidence="2">Cilium basal body</location>
    </subcellularLocation>
    <subcellularLocation>
        <location evidence="1">Cytoplasm</location>
        <location evidence="1">Cytoskeleton</location>
        <location evidence="1">Microtubule organizing center</location>
        <location evidence="1">Centrosome</location>
        <location evidence="1">Centriole</location>
    </subcellularLocation>
</comment>
<feature type="compositionally biased region" description="Low complexity" evidence="9">
    <location>
        <begin position="840"/>
        <end position="850"/>
    </location>
</feature>
<protein>
    <recommendedName>
        <fullName evidence="10">C2H2-type domain-containing protein</fullName>
    </recommendedName>
</protein>
<evidence type="ECO:0000256" key="6">
    <source>
        <dbReference type="ARBA" id="ARBA00023273"/>
    </source>
</evidence>
<dbReference type="PROSITE" id="PS00028">
    <property type="entry name" value="ZINC_FINGER_C2H2_1"/>
    <property type="match status" value="1"/>
</dbReference>
<feature type="compositionally biased region" description="Polar residues" evidence="9">
    <location>
        <begin position="642"/>
        <end position="652"/>
    </location>
</feature>
<dbReference type="VEuPathDB" id="TrichDB:TVAG_244850"/>
<feature type="region of interest" description="Disordered" evidence="9">
    <location>
        <begin position="29"/>
        <end position="58"/>
    </location>
</feature>
<comment type="similarity">
    <text evidence="3">Belongs to the DZIP C2H2-type zinc-finger protein family.</text>
</comment>
<keyword evidence="5" id="KW-0963">Cytoplasm</keyword>
<keyword evidence="5" id="KW-0206">Cytoskeleton</keyword>
<dbReference type="PANTHER" id="PTHR21502">
    <property type="entry name" value="ZINC FINGER PROTEIN DZIP1"/>
    <property type="match status" value="1"/>
</dbReference>
<dbReference type="InterPro" id="IPR013087">
    <property type="entry name" value="Znf_C2H2_type"/>
</dbReference>
<keyword evidence="7" id="KW-0479">Metal-binding</keyword>
<evidence type="ECO:0000256" key="5">
    <source>
        <dbReference type="ARBA" id="ARBA00023212"/>
    </source>
</evidence>
<dbReference type="GO" id="GO:0008270">
    <property type="term" value="F:zinc ion binding"/>
    <property type="evidence" value="ECO:0007669"/>
    <property type="project" value="UniProtKB-KW"/>
</dbReference>
<reference evidence="11" key="1">
    <citation type="submission" date="2006-10" db="EMBL/GenBank/DDBJ databases">
        <authorList>
            <person name="Amadeo P."/>
            <person name="Zhao Q."/>
            <person name="Wortman J."/>
            <person name="Fraser-Liggett C."/>
            <person name="Carlton J."/>
        </authorList>
    </citation>
    <scope>NUCLEOTIDE SEQUENCE</scope>
    <source>
        <strain evidence="11">G3</strain>
    </source>
</reference>
<dbReference type="PANTHER" id="PTHR21502:SF3">
    <property type="entry name" value="CILIUM ASSEMBLY PROTEIN DZIP1L"/>
    <property type="match status" value="1"/>
</dbReference>
<dbReference type="VEuPathDB" id="TrichDB:TVAGG3_0428190"/>
<feature type="compositionally biased region" description="Polar residues" evidence="9">
    <location>
        <begin position="851"/>
        <end position="861"/>
    </location>
</feature>
<keyword evidence="7" id="KW-0862">Zinc</keyword>
<keyword evidence="6" id="KW-0966">Cell projection</keyword>
<feature type="compositionally biased region" description="Low complexity" evidence="9">
    <location>
        <begin position="771"/>
        <end position="799"/>
    </location>
</feature>
<dbReference type="InterPro" id="IPR051241">
    <property type="entry name" value="DZIP_RILPL"/>
</dbReference>
<dbReference type="GO" id="GO:0005737">
    <property type="term" value="C:cytoplasm"/>
    <property type="evidence" value="ECO:0000318"/>
    <property type="project" value="GO_Central"/>
</dbReference>
<keyword evidence="12" id="KW-1185">Reference proteome</keyword>
<dbReference type="RefSeq" id="XP_001318276.1">
    <property type="nucleotide sequence ID" value="XM_001318241.1"/>
</dbReference>
<keyword evidence="4 8" id="KW-0175">Coiled coil</keyword>
<dbReference type="InParanoid" id="A2EMQ7"/>
<feature type="domain" description="C2H2-type" evidence="10">
    <location>
        <begin position="170"/>
        <end position="198"/>
    </location>
</feature>
<feature type="compositionally biased region" description="Polar residues" evidence="9">
    <location>
        <begin position="677"/>
        <end position="686"/>
    </location>
</feature>
<evidence type="ECO:0000256" key="7">
    <source>
        <dbReference type="PROSITE-ProRule" id="PRU00042"/>
    </source>
</evidence>
<dbReference type="InterPro" id="IPR032714">
    <property type="entry name" value="DZIP1_N"/>
</dbReference>
<evidence type="ECO:0000256" key="9">
    <source>
        <dbReference type="SAM" id="MobiDB-lite"/>
    </source>
</evidence>
<dbReference type="GO" id="GO:0005814">
    <property type="term" value="C:centriole"/>
    <property type="evidence" value="ECO:0007669"/>
    <property type="project" value="UniProtKB-SubCell"/>
</dbReference>
<dbReference type="EMBL" id="DS113433">
    <property type="protein sequence ID" value="EAY06053.1"/>
    <property type="molecule type" value="Genomic_DNA"/>
</dbReference>
<evidence type="ECO:0000256" key="1">
    <source>
        <dbReference type="ARBA" id="ARBA00004114"/>
    </source>
</evidence>
<dbReference type="SMR" id="A2EMQ7"/>
<evidence type="ECO:0000256" key="8">
    <source>
        <dbReference type="SAM" id="Coils"/>
    </source>
</evidence>
<evidence type="ECO:0000256" key="4">
    <source>
        <dbReference type="ARBA" id="ARBA00023054"/>
    </source>
</evidence>
<keyword evidence="7" id="KW-0863">Zinc-finger</keyword>
<gene>
    <name evidence="11" type="ORF">TVAG_244850</name>
</gene>
<dbReference type="AlphaFoldDB" id="A2EMQ7"/>
<proteinExistence type="inferred from homology"/>
<dbReference type="PROSITE" id="PS50157">
    <property type="entry name" value="ZINC_FINGER_C2H2_2"/>
    <property type="match status" value="1"/>
</dbReference>
<feature type="compositionally biased region" description="Basic and acidic residues" evidence="9">
    <location>
        <begin position="731"/>
        <end position="764"/>
    </location>
</feature>
<dbReference type="Pfam" id="PF13815">
    <property type="entry name" value="Dzip-like_N"/>
    <property type="match status" value="1"/>
</dbReference>
<feature type="region of interest" description="Disordered" evidence="9">
    <location>
        <begin position="641"/>
        <end position="690"/>
    </location>
</feature>
<evidence type="ECO:0000313" key="12">
    <source>
        <dbReference type="Proteomes" id="UP000001542"/>
    </source>
</evidence>
<name>A2EMQ7_TRIV3</name>
<feature type="region of interest" description="Disordered" evidence="9">
    <location>
        <begin position="714"/>
        <end position="878"/>
    </location>
</feature>
<dbReference type="KEGG" id="tva:4763918"/>
<dbReference type="OrthoDB" id="515971at2759"/>
<evidence type="ECO:0000259" key="10">
    <source>
        <dbReference type="PROSITE" id="PS50157"/>
    </source>
</evidence>
<evidence type="ECO:0000256" key="3">
    <source>
        <dbReference type="ARBA" id="ARBA00009131"/>
    </source>
</evidence>
<evidence type="ECO:0000313" key="11">
    <source>
        <dbReference type="EMBL" id="EAY06053.1"/>
    </source>
</evidence>
<sequence>MFGAPVYNQFLPPTAFPQRTNGANIPMIGDKPPNLPPEPKRTALPDIPPTPHPGLPSTGGLNWNIVAACSPEEIAKTNDVKTIEALLNSFLNSRFTNTEAQLLPNPLSAKFYRLLQIGVQYIYDTQEHLRKILKQSDEDNKSLKEKLRTVTAAVSHLKNKVGKKPGEGSEKCIVCHRVFKSLEYLDGHMQRRHAALVPAWKSLRSGHPQGLEDITDQITNLRQAISKTRAELSHAVADHNDVRHIVEQPDMQLRALVELNEKQDRLIEQQNNQDRAQMNFRREIRNQLDSAIVQLRQSARRMEEKISNPSMPPMPTPEFIKHDLEMSLTQQLVMKQNTSGPRISFPNLSLSSLSNNPQEVINPPIFPSQLKELPPHQNPIQIQGLQKPPNPIQKQETPTPTAESIQKLELPKTGFVSNPVMISKSPQINKNKERENIELNFDTANDKPPVIPHYADGETPFQVPPQVLQPRIPPVKDEISESEISSARPVTGDMVFSMLEPIEKSPAKINGVKKTLIDRARAIINKPMEYRVTKQQNDKYVSEILREVTEQLDKLRQMRPYAPPTDVYASKVLSTGKKEYLTKHDELLIYLEKLSPIEDVRVESLFANRQMTFPLAAPKRKPVLTKEMQRKFNQDIGFARLQDQSPSKVPQNTHRRVDRRANDLLEPDSSDIIPVSNFETSETSSEPVPGIFEDPYYYGKPKPEKVYKPITKVETSSSAIQPVSDSSDGLEDFKLSDNETKEDKIDEFFADSKEKVEEKSESSTKSKKSSARSSVSSVSSSKSKSVSKSNSKSSVKSNSPQNKDSQKDLRGSNTAMMTDSSSSTKSKKSQKSSAPKQELTATTTTVKVTKMNMSDTTGSKDQNPDHSDIEDISSSDDF</sequence>
<feature type="coiled-coil region" evidence="8">
    <location>
        <begin position="211"/>
        <end position="305"/>
    </location>
</feature>